<feature type="non-terminal residue" evidence="4">
    <location>
        <position position="1"/>
    </location>
</feature>
<dbReference type="Proteomes" id="UP000824469">
    <property type="component" value="Unassembled WGS sequence"/>
</dbReference>
<dbReference type="AlphaFoldDB" id="A0AA38LHL6"/>
<accession>A0AA38LHL6</accession>
<gene>
    <name evidence="4" type="ORF">KI387_005396</name>
</gene>
<keyword evidence="1" id="KW-0809">Transit peptide</keyword>
<dbReference type="PANTHER" id="PTHR31346">
    <property type="entry name" value="MULTIPLE ORGANELLAR RNA EDITING FACTOR 2, CHLOROPLASTIC-RELATED-RELATED"/>
    <property type="match status" value="1"/>
</dbReference>
<evidence type="ECO:0000313" key="5">
    <source>
        <dbReference type="Proteomes" id="UP000824469"/>
    </source>
</evidence>
<dbReference type="InterPro" id="IPR054059">
    <property type="entry name" value="MORF/ORRM1/DAG-like_MORF"/>
</dbReference>
<feature type="compositionally biased region" description="Pro residues" evidence="2">
    <location>
        <begin position="308"/>
        <end position="321"/>
    </location>
</feature>
<dbReference type="PANTHER" id="PTHR31346:SF5">
    <property type="entry name" value="MULTIPLE ORGANELLAR RNA EDITING FACTOR 1, MITOCHONDRIAL"/>
    <property type="match status" value="1"/>
</dbReference>
<feature type="compositionally biased region" description="Basic and acidic residues" evidence="2">
    <location>
        <begin position="206"/>
        <end position="237"/>
    </location>
</feature>
<dbReference type="GO" id="GO:0080156">
    <property type="term" value="P:mitochondrial mRNA modification"/>
    <property type="evidence" value="ECO:0007669"/>
    <property type="project" value="TreeGrafter"/>
</dbReference>
<feature type="compositionally biased region" description="Pro residues" evidence="2">
    <location>
        <begin position="270"/>
        <end position="293"/>
    </location>
</feature>
<evidence type="ECO:0000256" key="2">
    <source>
        <dbReference type="SAM" id="MobiDB-lite"/>
    </source>
</evidence>
<dbReference type="GO" id="GO:0016554">
    <property type="term" value="P:cytidine to uridine editing"/>
    <property type="evidence" value="ECO:0007669"/>
    <property type="project" value="InterPro"/>
</dbReference>
<evidence type="ECO:0000313" key="4">
    <source>
        <dbReference type="EMBL" id="KAH9325218.1"/>
    </source>
</evidence>
<protein>
    <recommendedName>
        <fullName evidence="3">MORF/ORRM1/DAG-like MORF domain-containing protein</fullName>
    </recommendedName>
</protein>
<keyword evidence="5" id="KW-1185">Reference proteome</keyword>
<feature type="compositionally biased region" description="Low complexity" evidence="2">
    <location>
        <begin position="322"/>
        <end position="334"/>
    </location>
</feature>
<dbReference type="Pfam" id="PF21864">
    <property type="entry name" value="MORF_dom"/>
    <property type="match status" value="1"/>
</dbReference>
<feature type="region of interest" description="Disordered" evidence="2">
    <location>
        <begin position="198"/>
        <end position="334"/>
    </location>
</feature>
<sequence length="334" mass="37985">MANMAVRLRRCLAHARAFSTTKSHPSSSWGFKFIPKEPLACYQSWDFNRFLTPSEYFIARRMVSNSRPVHSPVDTDRTGRNFRGDTEILFEGCDYEHWLITMEFPDPQPTREEKIDTFIKTLAKVVGSEEEAKKRIYALSTTTYTGFQAQISEETSEKMKGIPGVVWVLPDSYIDPVNKEYGGDKYINGVIIPDTRVYNNRPSGRYNDRPRNRMRRDFPVERRDGIQRDGTDYRPPMEGRGPIPGGDPQGYRQPLVEGRGSMPVDRQDYRPPPMDGRGPPPPPPMDGRGPPPLMDGRGSMPGDRQDYRPPPMDGRGPPPPMDGRGSMPGDRQDY</sequence>
<name>A0AA38LHL6_TAXCH</name>
<dbReference type="OMA" id="DGRGSMP"/>
<dbReference type="GO" id="GO:0005739">
    <property type="term" value="C:mitochondrion"/>
    <property type="evidence" value="ECO:0007669"/>
    <property type="project" value="TreeGrafter"/>
</dbReference>
<comment type="caution">
    <text evidence="4">The sequence shown here is derived from an EMBL/GenBank/DDBJ whole genome shotgun (WGS) entry which is preliminary data.</text>
</comment>
<feature type="domain" description="MORF/ORRM1/DAG-like MORF" evidence="3">
    <location>
        <begin position="95"/>
        <end position="186"/>
    </location>
</feature>
<evidence type="ECO:0000256" key="1">
    <source>
        <dbReference type="ARBA" id="ARBA00022946"/>
    </source>
</evidence>
<reference evidence="4 5" key="1">
    <citation type="journal article" date="2021" name="Nat. Plants">
        <title>The Taxus genome provides insights into paclitaxel biosynthesis.</title>
        <authorList>
            <person name="Xiong X."/>
            <person name="Gou J."/>
            <person name="Liao Q."/>
            <person name="Li Y."/>
            <person name="Zhou Q."/>
            <person name="Bi G."/>
            <person name="Li C."/>
            <person name="Du R."/>
            <person name="Wang X."/>
            <person name="Sun T."/>
            <person name="Guo L."/>
            <person name="Liang H."/>
            <person name="Lu P."/>
            <person name="Wu Y."/>
            <person name="Zhang Z."/>
            <person name="Ro D.K."/>
            <person name="Shang Y."/>
            <person name="Huang S."/>
            <person name="Yan J."/>
        </authorList>
    </citation>
    <scope>NUCLEOTIDE SEQUENCE [LARGE SCALE GENOMIC DNA]</scope>
    <source>
        <strain evidence="4">Ta-2019</strain>
    </source>
</reference>
<evidence type="ECO:0000259" key="3">
    <source>
        <dbReference type="Pfam" id="PF21864"/>
    </source>
</evidence>
<dbReference type="InterPro" id="IPR037045">
    <property type="entry name" value="S8pro/Inhibitor_I9_sf"/>
</dbReference>
<organism evidence="4 5">
    <name type="scientific">Taxus chinensis</name>
    <name type="common">Chinese yew</name>
    <name type="synonym">Taxus wallichiana var. chinensis</name>
    <dbReference type="NCBI Taxonomy" id="29808"/>
    <lineage>
        <taxon>Eukaryota</taxon>
        <taxon>Viridiplantae</taxon>
        <taxon>Streptophyta</taxon>
        <taxon>Embryophyta</taxon>
        <taxon>Tracheophyta</taxon>
        <taxon>Spermatophyta</taxon>
        <taxon>Pinopsida</taxon>
        <taxon>Pinidae</taxon>
        <taxon>Conifers II</taxon>
        <taxon>Cupressales</taxon>
        <taxon>Taxaceae</taxon>
        <taxon>Taxus</taxon>
    </lineage>
</organism>
<dbReference type="Gene3D" id="3.30.70.80">
    <property type="entry name" value="Peptidase S8 propeptide/proteinase inhibitor I9"/>
    <property type="match status" value="1"/>
</dbReference>
<dbReference type="InterPro" id="IPR039206">
    <property type="entry name" value="MORF/ORRM1/DAG-like"/>
</dbReference>
<dbReference type="EMBL" id="JAHRHJ020000002">
    <property type="protein sequence ID" value="KAH9325218.1"/>
    <property type="molecule type" value="Genomic_DNA"/>
</dbReference>
<proteinExistence type="predicted"/>